<gene>
    <name evidence="1" type="ORF">B0T16DRAFT_300684</name>
</gene>
<evidence type="ECO:0000313" key="2">
    <source>
        <dbReference type="Proteomes" id="UP001174936"/>
    </source>
</evidence>
<protein>
    <submittedName>
        <fullName evidence="1">Uncharacterized protein</fullName>
    </submittedName>
</protein>
<comment type="caution">
    <text evidence="1">The sequence shown here is derived from an EMBL/GenBank/DDBJ whole genome shotgun (WGS) entry which is preliminary data.</text>
</comment>
<dbReference type="Proteomes" id="UP001174936">
    <property type="component" value="Unassembled WGS sequence"/>
</dbReference>
<dbReference type="AlphaFoldDB" id="A0AA40CL23"/>
<evidence type="ECO:0000313" key="1">
    <source>
        <dbReference type="EMBL" id="KAK0641393.1"/>
    </source>
</evidence>
<sequence>PPGPPRLHVLGATWGGINVTSDIQGLVEIDPFTKNFERLKFNMHTIHTQLLPDPAISVIKTLTVLYRYDNEELRIMNATQFAPQINVRVTPTAHLDQEEGLAKTLYPKFFSTLSNAPWRSPSGRVEIIAALYGTGRIQTPSVLEELGEFFEGRRGQIRTTTGFFRTDPWPGMRKSWTVYFRFAGSGLVQCVTGMEDGALEVPW</sequence>
<keyword evidence="2" id="KW-1185">Reference proteome</keyword>
<reference evidence="1" key="1">
    <citation type="submission" date="2023-06" db="EMBL/GenBank/DDBJ databases">
        <title>Genome-scale phylogeny and comparative genomics of the fungal order Sordariales.</title>
        <authorList>
            <consortium name="Lawrence Berkeley National Laboratory"/>
            <person name="Hensen N."/>
            <person name="Bonometti L."/>
            <person name="Westerberg I."/>
            <person name="Brannstrom I.O."/>
            <person name="Guillou S."/>
            <person name="Cros-Aarteil S."/>
            <person name="Calhoun S."/>
            <person name="Haridas S."/>
            <person name="Kuo A."/>
            <person name="Mondo S."/>
            <person name="Pangilinan J."/>
            <person name="Riley R."/>
            <person name="Labutti K."/>
            <person name="Andreopoulos B."/>
            <person name="Lipzen A."/>
            <person name="Chen C."/>
            <person name="Yanf M."/>
            <person name="Daum C."/>
            <person name="Ng V."/>
            <person name="Clum A."/>
            <person name="Steindorff A."/>
            <person name="Ohm R."/>
            <person name="Martin F."/>
            <person name="Silar P."/>
            <person name="Natvig D."/>
            <person name="Lalanne C."/>
            <person name="Gautier V."/>
            <person name="Ament-Velasquez S.L."/>
            <person name="Kruys A."/>
            <person name="Hutchinson M.I."/>
            <person name="Powell A.J."/>
            <person name="Barry K."/>
            <person name="Miller A.N."/>
            <person name="Grigoriev I.V."/>
            <person name="Debuchy R."/>
            <person name="Gladieux P."/>
            <person name="Thoren M.H."/>
            <person name="Johannesson H."/>
        </authorList>
    </citation>
    <scope>NUCLEOTIDE SEQUENCE</scope>
    <source>
        <strain evidence="1">SMH2532-1</strain>
    </source>
</reference>
<name>A0AA40CL23_9PEZI</name>
<accession>A0AA40CL23</accession>
<dbReference type="EMBL" id="JAULSV010000006">
    <property type="protein sequence ID" value="KAK0641393.1"/>
    <property type="molecule type" value="Genomic_DNA"/>
</dbReference>
<feature type="non-terminal residue" evidence="1">
    <location>
        <position position="203"/>
    </location>
</feature>
<organism evidence="1 2">
    <name type="scientific">Cercophora newfieldiana</name>
    <dbReference type="NCBI Taxonomy" id="92897"/>
    <lineage>
        <taxon>Eukaryota</taxon>
        <taxon>Fungi</taxon>
        <taxon>Dikarya</taxon>
        <taxon>Ascomycota</taxon>
        <taxon>Pezizomycotina</taxon>
        <taxon>Sordariomycetes</taxon>
        <taxon>Sordariomycetidae</taxon>
        <taxon>Sordariales</taxon>
        <taxon>Lasiosphaeriaceae</taxon>
        <taxon>Cercophora</taxon>
    </lineage>
</organism>
<proteinExistence type="predicted"/>
<feature type="non-terminal residue" evidence="1">
    <location>
        <position position="1"/>
    </location>
</feature>